<keyword evidence="5" id="KW-0677">Repeat</keyword>
<feature type="repeat" description="Solcar" evidence="8">
    <location>
        <begin position="120"/>
        <end position="204"/>
    </location>
</feature>
<dbReference type="InterPro" id="IPR018108">
    <property type="entry name" value="MCP_transmembrane"/>
</dbReference>
<dbReference type="EMBL" id="LFYR01000643">
    <property type="protein sequence ID" value="KMZ72087.1"/>
    <property type="molecule type" value="Genomic_DNA"/>
</dbReference>
<keyword evidence="4 8" id="KW-0812">Transmembrane</keyword>
<evidence type="ECO:0000256" key="6">
    <source>
        <dbReference type="ARBA" id="ARBA00022989"/>
    </source>
</evidence>
<protein>
    <submittedName>
        <fullName evidence="10">Putative Mitochondrial carrier protein</fullName>
    </submittedName>
</protein>
<dbReference type="Pfam" id="PF00153">
    <property type="entry name" value="Mito_carr"/>
    <property type="match status" value="3"/>
</dbReference>
<keyword evidence="7 8" id="KW-0472">Membrane</keyword>
<dbReference type="PANTHER" id="PTHR45667">
    <property type="entry name" value="S-ADENOSYLMETHIONINE MITOCHONDRIAL CARRIER PROTEIN"/>
    <property type="match status" value="1"/>
</dbReference>
<proteinExistence type="inferred from homology"/>
<gene>
    <name evidence="10" type="ORF">ZOSMA_16G00520</name>
</gene>
<name>A0A0K9PV12_ZOSMR</name>
<dbReference type="Gene3D" id="1.50.40.10">
    <property type="entry name" value="Mitochondrial carrier domain"/>
    <property type="match status" value="2"/>
</dbReference>
<dbReference type="InterPro" id="IPR023395">
    <property type="entry name" value="MCP_dom_sf"/>
</dbReference>
<evidence type="ECO:0000256" key="3">
    <source>
        <dbReference type="ARBA" id="ARBA00022448"/>
    </source>
</evidence>
<evidence type="ECO:0000256" key="8">
    <source>
        <dbReference type="PROSITE-ProRule" id="PRU00282"/>
    </source>
</evidence>
<reference evidence="11" key="1">
    <citation type="journal article" date="2016" name="Nature">
        <title>The genome of the seagrass Zostera marina reveals angiosperm adaptation to the sea.</title>
        <authorList>
            <person name="Olsen J.L."/>
            <person name="Rouze P."/>
            <person name="Verhelst B."/>
            <person name="Lin Y.-C."/>
            <person name="Bayer T."/>
            <person name="Collen J."/>
            <person name="Dattolo E."/>
            <person name="De Paoli E."/>
            <person name="Dittami S."/>
            <person name="Maumus F."/>
            <person name="Michel G."/>
            <person name="Kersting A."/>
            <person name="Lauritano C."/>
            <person name="Lohaus R."/>
            <person name="Toepel M."/>
            <person name="Tonon T."/>
            <person name="Vanneste K."/>
            <person name="Amirebrahimi M."/>
            <person name="Brakel J."/>
            <person name="Bostroem C."/>
            <person name="Chovatia M."/>
            <person name="Grimwood J."/>
            <person name="Jenkins J.W."/>
            <person name="Jueterbock A."/>
            <person name="Mraz A."/>
            <person name="Stam W.T."/>
            <person name="Tice H."/>
            <person name="Bornberg-Bauer E."/>
            <person name="Green P.J."/>
            <person name="Pearson G.A."/>
            <person name="Procaccini G."/>
            <person name="Duarte C.M."/>
            <person name="Schmutz J."/>
            <person name="Reusch T.B.H."/>
            <person name="Van de Peer Y."/>
        </authorList>
    </citation>
    <scope>NUCLEOTIDE SEQUENCE [LARGE SCALE GENOMIC DNA]</scope>
    <source>
        <strain evidence="11">cv. Finnish</strain>
    </source>
</reference>
<dbReference type="OrthoDB" id="10253709at2759"/>
<dbReference type="FunFam" id="1.50.40.10:FF:000080">
    <property type="entry name" value="Mitochondrial substrate carrier protein-like"/>
    <property type="match status" value="1"/>
</dbReference>
<keyword evidence="3 9" id="KW-0813">Transport</keyword>
<evidence type="ECO:0000256" key="5">
    <source>
        <dbReference type="ARBA" id="ARBA00022737"/>
    </source>
</evidence>
<comment type="subcellular location">
    <subcellularLocation>
        <location evidence="1">Membrane</location>
        <topology evidence="1">Multi-pass membrane protein</topology>
    </subcellularLocation>
</comment>
<keyword evidence="11" id="KW-1185">Reference proteome</keyword>
<dbReference type="InterPro" id="IPR002067">
    <property type="entry name" value="MCP"/>
</dbReference>
<keyword evidence="6" id="KW-1133">Transmembrane helix</keyword>
<dbReference type="FunFam" id="1.50.40.10:FF:000162">
    <property type="entry name" value="Mitochondrial substrate carrier protein-like"/>
    <property type="match status" value="1"/>
</dbReference>
<evidence type="ECO:0000313" key="11">
    <source>
        <dbReference type="Proteomes" id="UP000036987"/>
    </source>
</evidence>
<evidence type="ECO:0000256" key="1">
    <source>
        <dbReference type="ARBA" id="ARBA00004141"/>
    </source>
</evidence>
<dbReference type="OMA" id="CKTRMQF"/>
<comment type="caution">
    <text evidence="10">The sequence shown here is derived from an EMBL/GenBank/DDBJ whole genome shotgun (WGS) entry which is preliminary data.</text>
</comment>
<evidence type="ECO:0000256" key="9">
    <source>
        <dbReference type="RuleBase" id="RU000488"/>
    </source>
</evidence>
<evidence type="ECO:0000256" key="2">
    <source>
        <dbReference type="ARBA" id="ARBA00006375"/>
    </source>
</evidence>
<organism evidence="10 11">
    <name type="scientific">Zostera marina</name>
    <name type="common">Eelgrass</name>
    <dbReference type="NCBI Taxonomy" id="29655"/>
    <lineage>
        <taxon>Eukaryota</taxon>
        <taxon>Viridiplantae</taxon>
        <taxon>Streptophyta</taxon>
        <taxon>Embryophyta</taxon>
        <taxon>Tracheophyta</taxon>
        <taxon>Spermatophyta</taxon>
        <taxon>Magnoliopsida</taxon>
        <taxon>Liliopsida</taxon>
        <taxon>Zosteraceae</taxon>
        <taxon>Zostera</taxon>
    </lineage>
</organism>
<dbReference type="AlphaFoldDB" id="A0A0K9PV12"/>
<feature type="repeat" description="Solcar" evidence="8">
    <location>
        <begin position="306"/>
        <end position="394"/>
    </location>
</feature>
<dbReference type="PROSITE" id="PS50920">
    <property type="entry name" value="SOLCAR"/>
    <property type="match status" value="3"/>
</dbReference>
<accession>A0A0K9PV12</accession>
<feature type="repeat" description="Solcar" evidence="8">
    <location>
        <begin position="213"/>
        <end position="296"/>
    </location>
</feature>
<comment type="similarity">
    <text evidence="2 9">Belongs to the mitochondrial carrier (TC 2.A.29) family.</text>
</comment>
<sequence length="417" mass="46264">MVNRDRNIEDKDITCQTEFFKVHQRSHRFKHSVEPAINQGPLITVTSKFESPSIPSSIDLPIKDIQEPIDSCFESCEKQSISEDTVDTLTSKTLPLDSTFDDEHHSNPLLPIHDRLCIGFGRQTYALAGALSGTFVSICLHPIDTVKTVIQSRSMNQVSIFQAFASVISERGLMGLYRGIASNLASSAPTSAIYTFTYETVKSAMLPILPKEYYSLAHCTAGGCASIATSFIFTPSDRVKQQMQVRSHYQNCWNALIGILEKGGLRSLYAGWGAVLCRNVPHSAIKFYTYERLKLLLLPLQTETNPNTMQTLFCGGLAGTTAALFTTPFDVVKTRFQTEVPGSLTQYAGVFHTLQQIAKHEGLRGLYRGLTPRLVMYVSQGAIFFASYEFFKTVLSLDVSSVLPAKVIDNKIKIEDD</sequence>
<evidence type="ECO:0000313" key="10">
    <source>
        <dbReference type="EMBL" id="KMZ72087.1"/>
    </source>
</evidence>
<evidence type="ECO:0000256" key="7">
    <source>
        <dbReference type="ARBA" id="ARBA00023136"/>
    </source>
</evidence>
<dbReference type="Proteomes" id="UP000036987">
    <property type="component" value="Unassembled WGS sequence"/>
</dbReference>
<dbReference type="PRINTS" id="PR00926">
    <property type="entry name" value="MITOCARRIER"/>
</dbReference>
<dbReference type="SUPFAM" id="SSF103506">
    <property type="entry name" value="Mitochondrial carrier"/>
    <property type="match status" value="1"/>
</dbReference>
<dbReference type="GO" id="GO:0005743">
    <property type="term" value="C:mitochondrial inner membrane"/>
    <property type="evidence" value="ECO:0000318"/>
    <property type="project" value="GO_Central"/>
</dbReference>
<dbReference type="GO" id="GO:0000095">
    <property type="term" value="F:S-adenosyl-L-methionine transmembrane transporter activity"/>
    <property type="evidence" value="ECO:0000318"/>
    <property type="project" value="GO_Central"/>
</dbReference>
<evidence type="ECO:0000256" key="4">
    <source>
        <dbReference type="ARBA" id="ARBA00022692"/>
    </source>
</evidence>